<feature type="transmembrane region" description="Helical" evidence="5">
    <location>
        <begin position="51"/>
        <end position="69"/>
    </location>
</feature>
<evidence type="ECO:0000313" key="7">
    <source>
        <dbReference type="EMBL" id="SPF47295.1"/>
    </source>
</evidence>
<proteinExistence type="predicted"/>
<reference evidence="8" key="1">
    <citation type="submission" date="2018-02" db="EMBL/GenBank/DDBJ databases">
        <authorList>
            <person name="Hausmann B."/>
        </authorList>
    </citation>
    <scope>NUCLEOTIDE SEQUENCE [LARGE SCALE GENOMIC DNA]</scope>
    <source>
        <strain evidence="8">Peat soil MAG SbA1</strain>
    </source>
</reference>
<gene>
    <name evidence="7" type="ORF">SBA1_730007</name>
</gene>
<sequence>MSLLRFLMLLSLVVWIGGLILFAFVLAPTAFQVLPDTHLAGNMVGRSLSKLHWIAIVSGIVFLLSSLLYSRLTDGTAHVFAMRHVLICLMLALTLFSQFWIMPRMLTLRAQVGDFSTVTLDNPARVQFDALHVWSTRVESAVLLLGLVVVYLTASALYNPR</sequence>
<organism evidence="7 8">
    <name type="scientific">Candidatus Sulfotelmatobacter kueseliae</name>
    <dbReference type="NCBI Taxonomy" id="2042962"/>
    <lineage>
        <taxon>Bacteria</taxon>
        <taxon>Pseudomonadati</taxon>
        <taxon>Acidobacteriota</taxon>
        <taxon>Terriglobia</taxon>
        <taxon>Terriglobales</taxon>
        <taxon>Candidatus Korobacteraceae</taxon>
        <taxon>Candidatus Sulfotelmatobacter</taxon>
    </lineage>
</organism>
<comment type="subcellular location">
    <subcellularLocation>
        <location evidence="1">Membrane</location>
    </subcellularLocation>
</comment>
<evidence type="ECO:0000259" key="6">
    <source>
        <dbReference type="Pfam" id="PF13664"/>
    </source>
</evidence>
<evidence type="ECO:0000256" key="2">
    <source>
        <dbReference type="ARBA" id="ARBA00022692"/>
    </source>
</evidence>
<keyword evidence="4 5" id="KW-0472">Membrane</keyword>
<dbReference type="GO" id="GO:0016020">
    <property type="term" value="C:membrane"/>
    <property type="evidence" value="ECO:0007669"/>
    <property type="project" value="UniProtKB-SubCell"/>
</dbReference>
<feature type="transmembrane region" description="Helical" evidence="5">
    <location>
        <begin position="81"/>
        <end position="101"/>
    </location>
</feature>
<dbReference type="AlphaFoldDB" id="A0A2U3L5V5"/>
<keyword evidence="2 5" id="KW-0812">Transmembrane</keyword>
<dbReference type="InterPro" id="IPR025423">
    <property type="entry name" value="TMEM205-like"/>
</dbReference>
<evidence type="ECO:0000256" key="4">
    <source>
        <dbReference type="ARBA" id="ARBA00023136"/>
    </source>
</evidence>
<name>A0A2U3L5V5_9BACT</name>
<feature type="domain" description="TMEM205-like" evidence="6">
    <location>
        <begin position="10"/>
        <end position="111"/>
    </location>
</feature>
<feature type="transmembrane region" description="Helical" evidence="5">
    <location>
        <begin position="141"/>
        <end position="158"/>
    </location>
</feature>
<dbReference type="OrthoDB" id="121934at2"/>
<feature type="transmembrane region" description="Helical" evidence="5">
    <location>
        <begin position="7"/>
        <end position="31"/>
    </location>
</feature>
<protein>
    <recommendedName>
        <fullName evidence="6">TMEM205-like domain-containing protein</fullName>
    </recommendedName>
</protein>
<evidence type="ECO:0000313" key="8">
    <source>
        <dbReference type="Proteomes" id="UP000238701"/>
    </source>
</evidence>
<evidence type="ECO:0000256" key="1">
    <source>
        <dbReference type="ARBA" id="ARBA00004370"/>
    </source>
</evidence>
<dbReference type="Proteomes" id="UP000238701">
    <property type="component" value="Unassembled WGS sequence"/>
</dbReference>
<dbReference type="Pfam" id="PF13664">
    <property type="entry name" value="DUF4149"/>
    <property type="match status" value="1"/>
</dbReference>
<dbReference type="EMBL" id="OMOD01000170">
    <property type="protein sequence ID" value="SPF47295.1"/>
    <property type="molecule type" value="Genomic_DNA"/>
</dbReference>
<evidence type="ECO:0000256" key="3">
    <source>
        <dbReference type="ARBA" id="ARBA00022989"/>
    </source>
</evidence>
<evidence type="ECO:0000256" key="5">
    <source>
        <dbReference type="SAM" id="Phobius"/>
    </source>
</evidence>
<accession>A0A2U3L5V5</accession>
<keyword evidence="3 5" id="KW-1133">Transmembrane helix</keyword>